<feature type="coiled-coil region" evidence="1">
    <location>
        <begin position="205"/>
        <end position="239"/>
    </location>
</feature>
<feature type="transmembrane region" description="Helical" evidence="2">
    <location>
        <begin position="12"/>
        <end position="35"/>
    </location>
</feature>
<keyword evidence="1" id="KW-0175">Coiled coil</keyword>
<keyword evidence="4" id="KW-1185">Reference proteome</keyword>
<evidence type="ECO:0000313" key="4">
    <source>
        <dbReference type="Proteomes" id="UP001345013"/>
    </source>
</evidence>
<evidence type="ECO:0000256" key="1">
    <source>
        <dbReference type="SAM" id="Coils"/>
    </source>
</evidence>
<dbReference type="EMBL" id="JAVRRG010000459">
    <property type="protein sequence ID" value="KAK5069443.1"/>
    <property type="molecule type" value="Genomic_DNA"/>
</dbReference>
<feature type="transmembrane region" description="Helical" evidence="2">
    <location>
        <begin position="87"/>
        <end position="104"/>
    </location>
</feature>
<keyword evidence="2" id="KW-0472">Membrane</keyword>
<dbReference type="SUPFAM" id="SSF103473">
    <property type="entry name" value="MFS general substrate transporter"/>
    <property type="match status" value="1"/>
</dbReference>
<sequence length="330" mass="37240">MLALWPVSTSLAPLIVFVVINGMGNGGFFAIMPTVVGNVFGSARVSVSMGMIVTGWTGGYLLGAPIAGYILDAYGGEKGGFESYRPAMFYAGSMALGAAGLVVYMRLAMDMLDQCFCWHCSWSWDKGQLGSRLELALWWNNMPALQDNNDLNEQPFRAKQAPEKQVQVLKQKVRDAKAQVGWLQAHHAKEIRALSVTLDRHGREQLRLKAELTSLRSQASRLEADNAKLRGESNRLQAQLQQHDQGLERLREFETQVRHTMLQIDMRRPLSLMEAAVHNEVPSENLLERGRICWAGIEKSHARMRQTHCMKLLAMRRDIHVEQQRFHELS</sequence>
<evidence type="ECO:0008006" key="5">
    <source>
        <dbReference type="Google" id="ProtNLM"/>
    </source>
</evidence>
<proteinExistence type="predicted"/>
<dbReference type="Gene3D" id="1.20.1250.20">
    <property type="entry name" value="MFS general substrate transporter like domains"/>
    <property type="match status" value="1"/>
</dbReference>
<keyword evidence="2" id="KW-0812">Transmembrane</keyword>
<reference evidence="3 4" key="1">
    <citation type="submission" date="2023-08" db="EMBL/GenBank/DDBJ databases">
        <title>Black Yeasts Isolated from many extreme environments.</title>
        <authorList>
            <person name="Coleine C."/>
            <person name="Stajich J.E."/>
            <person name="Selbmann L."/>
        </authorList>
    </citation>
    <scope>NUCLEOTIDE SEQUENCE [LARGE SCALE GENOMIC DNA]</scope>
    <source>
        <strain evidence="3 4">CCFEE 5885</strain>
    </source>
</reference>
<feature type="transmembrane region" description="Helical" evidence="2">
    <location>
        <begin position="47"/>
        <end position="67"/>
    </location>
</feature>
<dbReference type="InterPro" id="IPR036259">
    <property type="entry name" value="MFS_trans_sf"/>
</dbReference>
<evidence type="ECO:0000256" key="2">
    <source>
        <dbReference type="SAM" id="Phobius"/>
    </source>
</evidence>
<gene>
    <name evidence="3" type="ORF">LTR24_010712</name>
</gene>
<name>A0ABR0JTF0_9EURO</name>
<organism evidence="3 4">
    <name type="scientific">Lithohypha guttulata</name>
    <dbReference type="NCBI Taxonomy" id="1690604"/>
    <lineage>
        <taxon>Eukaryota</taxon>
        <taxon>Fungi</taxon>
        <taxon>Dikarya</taxon>
        <taxon>Ascomycota</taxon>
        <taxon>Pezizomycotina</taxon>
        <taxon>Eurotiomycetes</taxon>
        <taxon>Chaetothyriomycetidae</taxon>
        <taxon>Chaetothyriales</taxon>
        <taxon>Trichomeriaceae</taxon>
        <taxon>Lithohypha</taxon>
    </lineage>
</organism>
<evidence type="ECO:0000313" key="3">
    <source>
        <dbReference type="EMBL" id="KAK5069443.1"/>
    </source>
</evidence>
<keyword evidence="2" id="KW-1133">Transmembrane helix</keyword>
<dbReference type="Proteomes" id="UP001345013">
    <property type="component" value="Unassembled WGS sequence"/>
</dbReference>
<comment type="caution">
    <text evidence="3">The sequence shown here is derived from an EMBL/GenBank/DDBJ whole genome shotgun (WGS) entry which is preliminary data.</text>
</comment>
<accession>A0ABR0JTF0</accession>
<protein>
    <recommendedName>
        <fullName evidence="5">Major facilitator superfamily (MFS) profile domain-containing protein</fullName>
    </recommendedName>
</protein>